<proteinExistence type="predicted"/>
<evidence type="ECO:0000313" key="1">
    <source>
        <dbReference type="EMBL" id="PWK84459.1"/>
    </source>
</evidence>
<reference evidence="1 2" key="1">
    <citation type="submission" date="2018-05" db="EMBL/GenBank/DDBJ databases">
        <title>Genomic Encyclopedia of Type Strains, Phase IV (KMG-IV): sequencing the most valuable type-strain genomes for metagenomic binning, comparative biology and taxonomic classification.</title>
        <authorList>
            <person name="Goeker M."/>
        </authorList>
    </citation>
    <scope>NUCLEOTIDE SEQUENCE [LARGE SCALE GENOMIC DNA]</scope>
    <source>
        <strain evidence="1 2">DSM 45480</strain>
    </source>
</reference>
<gene>
    <name evidence="1" type="ORF">C8D88_10874</name>
</gene>
<protein>
    <submittedName>
        <fullName evidence="1">Uncharacterized protein</fullName>
    </submittedName>
</protein>
<sequence>MAARSWSACACGGWSARPGTARGRRSGNRFPDCWNAIIVTQLLAEIRKLGYTGSANLLARYLNQCRAEGDRPVTTSRHASRLLLTKPANLRPKDTTLLEQIAAACPGRPHSPVWYAASPHC</sequence>
<evidence type="ECO:0000313" key="2">
    <source>
        <dbReference type="Proteomes" id="UP000246005"/>
    </source>
</evidence>
<organism evidence="1 2">
    <name type="scientific">Lentzea atacamensis</name>
    <dbReference type="NCBI Taxonomy" id="531938"/>
    <lineage>
        <taxon>Bacteria</taxon>
        <taxon>Bacillati</taxon>
        <taxon>Actinomycetota</taxon>
        <taxon>Actinomycetes</taxon>
        <taxon>Pseudonocardiales</taxon>
        <taxon>Pseudonocardiaceae</taxon>
        <taxon>Lentzea</taxon>
    </lineage>
</organism>
<dbReference type="AlphaFoldDB" id="A0A316HTD1"/>
<comment type="caution">
    <text evidence="1">The sequence shown here is derived from an EMBL/GenBank/DDBJ whole genome shotgun (WGS) entry which is preliminary data.</text>
</comment>
<name>A0A316HTD1_9PSEU</name>
<dbReference type="EMBL" id="QGHB01000008">
    <property type="protein sequence ID" value="PWK84459.1"/>
    <property type="molecule type" value="Genomic_DNA"/>
</dbReference>
<dbReference type="Proteomes" id="UP000246005">
    <property type="component" value="Unassembled WGS sequence"/>
</dbReference>
<accession>A0A316HTD1</accession>